<comment type="caution">
    <text evidence="1">The sequence shown here is derived from an EMBL/GenBank/DDBJ whole genome shotgun (WGS) entry which is preliminary data.</text>
</comment>
<evidence type="ECO:0000313" key="2">
    <source>
        <dbReference type="Proteomes" id="UP000580839"/>
    </source>
</evidence>
<reference evidence="1 2" key="1">
    <citation type="submission" date="2020-04" db="EMBL/GenBank/DDBJ databases">
        <title>Metagenomic profiling of ammonia- and methane-oxidizing microorganisms in a Dutch drinking water treatment plant.</title>
        <authorList>
            <person name="Poghosyan L."/>
            <person name="Leucker S."/>
        </authorList>
    </citation>
    <scope>NUCLEOTIDE SEQUENCE [LARGE SCALE GENOMIC DNA]</scope>
    <source>
        <strain evidence="1">S-RSF-IL-03</strain>
    </source>
</reference>
<dbReference type="AlphaFoldDB" id="A0A849SF94"/>
<evidence type="ECO:0000313" key="1">
    <source>
        <dbReference type="EMBL" id="NOT33151.1"/>
    </source>
</evidence>
<gene>
    <name evidence="1" type="ORF">HOP12_03175</name>
</gene>
<dbReference type="Proteomes" id="UP000580839">
    <property type="component" value="Unassembled WGS sequence"/>
</dbReference>
<accession>A0A849SF94</accession>
<name>A0A849SF94_UNCEI</name>
<sequence length="188" mass="20159">MIRRQKLFVLVGLALTLLLNTGCLRAIKLFSVNLDNLSAVNGNPAAGFFVDLAEESSEYADNQDKIKAVEEYTLLGDVRNNLATPVEAEVWIVQDPGSPTLLVDKADVVTAGGVKLMTLTLAANETKSIEWSRNPLGWLFASFGGSTDPVVNELEGDGLFELYVFGSTGTYNVDVLSASFVVTVDVGP</sequence>
<protein>
    <submittedName>
        <fullName evidence="1">Uncharacterized protein</fullName>
    </submittedName>
</protein>
<organism evidence="1 2">
    <name type="scientific">Eiseniibacteriota bacterium</name>
    <dbReference type="NCBI Taxonomy" id="2212470"/>
    <lineage>
        <taxon>Bacteria</taxon>
        <taxon>Candidatus Eiseniibacteriota</taxon>
    </lineage>
</organism>
<dbReference type="EMBL" id="JABFRW010000031">
    <property type="protein sequence ID" value="NOT33151.1"/>
    <property type="molecule type" value="Genomic_DNA"/>
</dbReference>
<proteinExistence type="predicted"/>